<organism evidence="2 3">
    <name type="scientific">Achromobacter kerstersii</name>
    <dbReference type="NCBI Taxonomy" id="1353890"/>
    <lineage>
        <taxon>Bacteria</taxon>
        <taxon>Pseudomonadati</taxon>
        <taxon>Pseudomonadota</taxon>
        <taxon>Betaproteobacteria</taxon>
        <taxon>Burkholderiales</taxon>
        <taxon>Alcaligenaceae</taxon>
        <taxon>Achromobacter</taxon>
    </lineage>
</organism>
<evidence type="ECO:0000313" key="3">
    <source>
        <dbReference type="Proteomes" id="UP000494269"/>
    </source>
</evidence>
<dbReference type="SUPFAM" id="SSF53098">
    <property type="entry name" value="Ribonuclease H-like"/>
    <property type="match status" value="1"/>
</dbReference>
<dbReference type="Pfam" id="PF00665">
    <property type="entry name" value="rve"/>
    <property type="match status" value="1"/>
</dbReference>
<dbReference type="PANTHER" id="PTHR46889:SF4">
    <property type="entry name" value="TRANSPOSASE INSO FOR INSERTION SEQUENCE ELEMENT IS911B-RELATED"/>
    <property type="match status" value="1"/>
</dbReference>
<dbReference type="EMBL" id="CADIJQ010000034">
    <property type="protein sequence ID" value="CAB3745118.1"/>
    <property type="molecule type" value="Genomic_DNA"/>
</dbReference>
<sequence>MSFALVAHLQQKAYAVSHTCRMLGVSRSGYYAQRSRRVRPKTVREQVYVAAAFSASGSTYGSRRISRALRSDGVQIGRYRARTLMRQAHLRPVWKRRFIATTITDVGKPTFKNVLDRQFDVDQPNRAWVTDITCIRTTQGWLYLAVVLDLYSRRVVGWATSPTTHTPMVRQALEMAIRQRRPARGLLLHSDRGFQYASGEYQAVLAHHGIQCSMSRKGNCWDNAVMERFFLSLKVERLWTSRYATRTDAQRDIQDYIENFYNTRRLHSTLGYLTPAAYEASQRPKNTYRRVH</sequence>
<dbReference type="PANTHER" id="PTHR46889">
    <property type="entry name" value="TRANSPOSASE INSF FOR INSERTION SEQUENCE IS3B-RELATED"/>
    <property type="match status" value="1"/>
</dbReference>
<dbReference type="Pfam" id="PF13333">
    <property type="entry name" value="rve_2"/>
    <property type="match status" value="1"/>
</dbReference>
<dbReference type="InterPro" id="IPR001584">
    <property type="entry name" value="Integrase_cat-core"/>
</dbReference>
<evidence type="ECO:0000259" key="1">
    <source>
        <dbReference type="PROSITE" id="PS50994"/>
    </source>
</evidence>
<evidence type="ECO:0000313" key="2">
    <source>
        <dbReference type="EMBL" id="CAB3745118.1"/>
    </source>
</evidence>
<dbReference type="NCBIfam" id="NF033516">
    <property type="entry name" value="transpos_IS3"/>
    <property type="match status" value="1"/>
</dbReference>
<dbReference type="GO" id="GO:0003676">
    <property type="term" value="F:nucleic acid binding"/>
    <property type="evidence" value="ECO:0007669"/>
    <property type="project" value="InterPro"/>
</dbReference>
<dbReference type="InterPro" id="IPR012337">
    <property type="entry name" value="RNaseH-like_sf"/>
</dbReference>
<dbReference type="InterPro" id="IPR025948">
    <property type="entry name" value="HTH-like_dom"/>
</dbReference>
<dbReference type="InterPro" id="IPR050900">
    <property type="entry name" value="Transposase_IS3/IS150/IS904"/>
</dbReference>
<proteinExistence type="predicted"/>
<gene>
    <name evidence="2" type="ORF">LMG3441_06297</name>
</gene>
<dbReference type="InterPro" id="IPR036397">
    <property type="entry name" value="RNaseH_sf"/>
</dbReference>
<keyword evidence="3" id="KW-1185">Reference proteome</keyword>
<dbReference type="Proteomes" id="UP000494269">
    <property type="component" value="Unassembled WGS sequence"/>
</dbReference>
<feature type="domain" description="Integrase catalytic" evidence="1">
    <location>
        <begin position="120"/>
        <end position="283"/>
    </location>
</feature>
<protein>
    <submittedName>
        <fullName evidence="2">IS3 family transposase ISPosp5</fullName>
    </submittedName>
</protein>
<name>A0A6S7BWC2_9BURK</name>
<dbReference type="Gene3D" id="3.30.420.10">
    <property type="entry name" value="Ribonuclease H-like superfamily/Ribonuclease H"/>
    <property type="match status" value="1"/>
</dbReference>
<dbReference type="InterPro" id="IPR048020">
    <property type="entry name" value="Transpos_IS3"/>
</dbReference>
<dbReference type="PROSITE" id="PS50994">
    <property type="entry name" value="INTEGRASE"/>
    <property type="match status" value="1"/>
</dbReference>
<dbReference type="AlphaFoldDB" id="A0A6S7BWC2"/>
<accession>A0A6S7BWC2</accession>
<dbReference type="Pfam" id="PF13276">
    <property type="entry name" value="HTH_21"/>
    <property type="match status" value="1"/>
</dbReference>
<dbReference type="GO" id="GO:0015074">
    <property type="term" value="P:DNA integration"/>
    <property type="evidence" value="ECO:0007669"/>
    <property type="project" value="InterPro"/>
</dbReference>
<reference evidence="2 3" key="1">
    <citation type="submission" date="2020-04" db="EMBL/GenBank/DDBJ databases">
        <authorList>
            <person name="De Canck E."/>
        </authorList>
    </citation>
    <scope>NUCLEOTIDE SEQUENCE [LARGE SCALE GENOMIC DNA]</scope>
    <source>
        <strain evidence="2 3">LMG 3441</strain>
    </source>
</reference>